<gene>
    <name evidence="3" type="ORF">RCC_10713</name>
</gene>
<keyword evidence="2" id="KW-0472">Membrane</keyword>
<dbReference type="STRING" id="112498.A0A2D3VPF9"/>
<evidence type="ECO:0000256" key="1">
    <source>
        <dbReference type="SAM" id="MobiDB-lite"/>
    </source>
</evidence>
<feature type="transmembrane region" description="Helical" evidence="2">
    <location>
        <begin position="94"/>
        <end position="119"/>
    </location>
</feature>
<feature type="region of interest" description="Disordered" evidence="1">
    <location>
        <begin position="300"/>
        <end position="390"/>
    </location>
</feature>
<feature type="compositionally biased region" description="Low complexity" evidence="1">
    <location>
        <begin position="354"/>
        <end position="366"/>
    </location>
</feature>
<feature type="transmembrane region" description="Helical" evidence="2">
    <location>
        <begin position="139"/>
        <end position="159"/>
    </location>
</feature>
<dbReference type="RefSeq" id="XP_023631707.1">
    <property type="nucleotide sequence ID" value="XM_023775939.1"/>
</dbReference>
<name>A0A2D3VPF9_9PEZI</name>
<dbReference type="AlphaFoldDB" id="A0A2D3VPF9"/>
<keyword evidence="2" id="KW-0812">Transmembrane</keyword>
<dbReference type="EMBL" id="FJUY01000024">
    <property type="protein sequence ID" value="CZT24984.1"/>
    <property type="molecule type" value="Genomic_DNA"/>
</dbReference>
<sequence>MAATAHLGLFHFNRRRGRTFVFNAITSAFCITRIIAASLRMGWAVSPSSISLACSMHTFVSAGIIILILTNLFFAQRLVRAQHPRFGWKKPFSFFIGLWVLLCCVAVFLMIVSFVVQAYLPDPFSQHSARRMQLFSNVIFAMTAILPIPIAGVSTIAKSHPTLKAMPIDNFGRGSLNRKMVIIFSSATILSIGAIGTSFYLFDFTLDFSLVILWLVVRIDAQFIIPDGSDGPMTYGNGFHFARRSRGARSPIERCSTLPTRSFTRDQSWGTLRKYMVEEEKFKGLEGRVRTPVSRLQTPISRPEMIHTPSHSNSNVNLNAHHQTPTSSAAQHRPTISADRYFRTPSRGNSFWKSTSTAASNTATTASHHHHHHHHNNNNTNNSSTNTIHRVDSTCPTTIHERTDSNTEDIRKFPIAITDIDLRRATAAALRAAAAEQEAAIYARTAEWSDLTSRVHAQFDVRSLSCYSVRSDLRPGSTTTAAFSPRLV</sequence>
<feature type="transmembrane region" description="Helical" evidence="2">
    <location>
        <begin position="20"/>
        <end position="43"/>
    </location>
</feature>
<feature type="compositionally biased region" description="Low complexity" evidence="1">
    <location>
        <begin position="377"/>
        <end position="387"/>
    </location>
</feature>
<evidence type="ECO:0000313" key="3">
    <source>
        <dbReference type="EMBL" id="CZT24984.1"/>
    </source>
</evidence>
<organism evidence="3 4">
    <name type="scientific">Ramularia collo-cygni</name>
    <dbReference type="NCBI Taxonomy" id="112498"/>
    <lineage>
        <taxon>Eukaryota</taxon>
        <taxon>Fungi</taxon>
        <taxon>Dikarya</taxon>
        <taxon>Ascomycota</taxon>
        <taxon>Pezizomycotina</taxon>
        <taxon>Dothideomycetes</taxon>
        <taxon>Dothideomycetidae</taxon>
        <taxon>Mycosphaerellales</taxon>
        <taxon>Mycosphaerellaceae</taxon>
        <taxon>Ramularia</taxon>
    </lineage>
</organism>
<evidence type="ECO:0000313" key="4">
    <source>
        <dbReference type="Proteomes" id="UP000225277"/>
    </source>
</evidence>
<proteinExistence type="predicted"/>
<feature type="compositionally biased region" description="Polar residues" evidence="1">
    <location>
        <begin position="309"/>
        <end position="330"/>
    </location>
</feature>
<accession>A0A2D3VPF9</accession>
<feature type="transmembrane region" description="Helical" evidence="2">
    <location>
        <begin position="49"/>
        <end position="74"/>
    </location>
</feature>
<keyword evidence="2" id="KW-1133">Transmembrane helix</keyword>
<dbReference type="PANTHER" id="PTHR35184">
    <property type="entry name" value="YALI0C10208P"/>
    <property type="match status" value="1"/>
</dbReference>
<dbReference type="PANTHER" id="PTHR35184:SF1">
    <property type="entry name" value="INTEGRAL MEMBRANE PROTEIN"/>
    <property type="match status" value="1"/>
</dbReference>
<feature type="transmembrane region" description="Helical" evidence="2">
    <location>
        <begin position="180"/>
        <end position="202"/>
    </location>
</feature>
<dbReference type="OrthoDB" id="3357002at2759"/>
<reference evidence="3 4" key="1">
    <citation type="submission" date="2016-03" db="EMBL/GenBank/DDBJ databases">
        <authorList>
            <person name="Ploux O."/>
        </authorList>
    </citation>
    <scope>NUCLEOTIDE SEQUENCE [LARGE SCALE GENOMIC DNA]</scope>
    <source>
        <strain evidence="3 4">URUG2</strain>
    </source>
</reference>
<dbReference type="GeneID" id="35605752"/>
<keyword evidence="4" id="KW-1185">Reference proteome</keyword>
<protein>
    <submittedName>
        <fullName evidence="3">Uncharacterized protein</fullName>
    </submittedName>
</protein>
<evidence type="ECO:0000256" key="2">
    <source>
        <dbReference type="SAM" id="Phobius"/>
    </source>
</evidence>
<dbReference type="Proteomes" id="UP000225277">
    <property type="component" value="Unassembled WGS sequence"/>
</dbReference>
<feature type="compositionally biased region" description="Basic residues" evidence="1">
    <location>
        <begin position="367"/>
        <end position="376"/>
    </location>
</feature>